<proteinExistence type="predicted"/>
<evidence type="ECO:0000313" key="1">
    <source>
        <dbReference type="EMBL" id="JAE09358.1"/>
    </source>
</evidence>
<name>A0A0A9FM43_ARUDO</name>
<reference evidence="1" key="2">
    <citation type="journal article" date="2015" name="Data Brief">
        <title>Shoot transcriptome of the giant reed, Arundo donax.</title>
        <authorList>
            <person name="Barrero R.A."/>
            <person name="Guerrero F.D."/>
            <person name="Moolhuijzen P."/>
            <person name="Goolsby J.A."/>
            <person name="Tidwell J."/>
            <person name="Bellgard S.E."/>
            <person name="Bellgard M.I."/>
        </authorList>
    </citation>
    <scope>NUCLEOTIDE SEQUENCE</scope>
    <source>
        <tissue evidence="1">Shoot tissue taken approximately 20 cm above the soil surface</tissue>
    </source>
</reference>
<sequence length="77" mass="9333">MMMLAEYHGYKHRLYLYLSSPKHQQYSCICSKLCLHQNVYQAQIGMQLQSFQAYRQQSVFLLLYRNPSVQLWNLKRD</sequence>
<reference evidence="1" key="1">
    <citation type="submission" date="2014-09" db="EMBL/GenBank/DDBJ databases">
        <authorList>
            <person name="Magalhaes I.L.F."/>
            <person name="Oliveira U."/>
            <person name="Santos F.R."/>
            <person name="Vidigal T.H.D.A."/>
            <person name="Brescovit A.D."/>
            <person name="Santos A.J."/>
        </authorList>
    </citation>
    <scope>NUCLEOTIDE SEQUENCE</scope>
    <source>
        <tissue evidence="1">Shoot tissue taken approximately 20 cm above the soil surface</tissue>
    </source>
</reference>
<accession>A0A0A9FM43</accession>
<organism evidence="1">
    <name type="scientific">Arundo donax</name>
    <name type="common">Giant reed</name>
    <name type="synonym">Donax arundinaceus</name>
    <dbReference type="NCBI Taxonomy" id="35708"/>
    <lineage>
        <taxon>Eukaryota</taxon>
        <taxon>Viridiplantae</taxon>
        <taxon>Streptophyta</taxon>
        <taxon>Embryophyta</taxon>
        <taxon>Tracheophyta</taxon>
        <taxon>Spermatophyta</taxon>
        <taxon>Magnoliopsida</taxon>
        <taxon>Liliopsida</taxon>
        <taxon>Poales</taxon>
        <taxon>Poaceae</taxon>
        <taxon>PACMAD clade</taxon>
        <taxon>Arundinoideae</taxon>
        <taxon>Arundineae</taxon>
        <taxon>Arundo</taxon>
    </lineage>
</organism>
<dbReference type="EMBL" id="GBRH01188538">
    <property type="protein sequence ID" value="JAE09358.1"/>
    <property type="molecule type" value="Transcribed_RNA"/>
</dbReference>
<dbReference type="AlphaFoldDB" id="A0A0A9FM43"/>
<protein>
    <submittedName>
        <fullName evidence="1">Uncharacterized protein</fullName>
    </submittedName>
</protein>